<dbReference type="InterPro" id="IPR046521">
    <property type="entry name" value="DUF6698"/>
</dbReference>
<proteinExistence type="predicted"/>
<dbReference type="Proteomes" id="UP001215598">
    <property type="component" value="Unassembled WGS sequence"/>
</dbReference>
<feature type="compositionally biased region" description="Polar residues" evidence="1">
    <location>
        <begin position="1"/>
        <end position="15"/>
    </location>
</feature>
<gene>
    <name evidence="2" type="ORF">B0H16DRAFT_1477780</name>
</gene>
<evidence type="ECO:0000256" key="1">
    <source>
        <dbReference type="SAM" id="MobiDB-lite"/>
    </source>
</evidence>
<dbReference type="Pfam" id="PF20414">
    <property type="entry name" value="DUF6698"/>
    <property type="match status" value="1"/>
</dbReference>
<comment type="caution">
    <text evidence="2">The sequence shown here is derived from an EMBL/GenBank/DDBJ whole genome shotgun (WGS) entry which is preliminary data.</text>
</comment>
<reference evidence="2" key="1">
    <citation type="submission" date="2023-03" db="EMBL/GenBank/DDBJ databases">
        <title>Massive genome expansion in bonnet fungi (Mycena s.s.) driven by repeated elements and novel gene families across ecological guilds.</title>
        <authorList>
            <consortium name="Lawrence Berkeley National Laboratory"/>
            <person name="Harder C.B."/>
            <person name="Miyauchi S."/>
            <person name="Viragh M."/>
            <person name="Kuo A."/>
            <person name="Thoen E."/>
            <person name="Andreopoulos B."/>
            <person name="Lu D."/>
            <person name="Skrede I."/>
            <person name="Drula E."/>
            <person name="Henrissat B."/>
            <person name="Morin E."/>
            <person name="Kohler A."/>
            <person name="Barry K."/>
            <person name="LaButti K."/>
            <person name="Morin E."/>
            <person name="Salamov A."/>
            <person name="Lipzen A."/>
            <person name="Mereny Z."/>
            <person name="Hegedus B."/>
            <person name="Baldrian P."/>
            <person name="Stursova M."/>
            <person name="Weitz H."/>
            <person name="Taylor A."/>
            <person name="Grigoriev I.V."/>
            <person name="Nagy L.G."/>
            <person name="Martin F."/>
            <person name="Kauserud H."/>
        </authorList>
    </citation>
    <scope>NUCLEOTIDE SEQUENCE</scope>
    <source>
        <strain evidence="2">CBHHK182m</strain>
    </source>
</reference>
<accession>A0AAD7H869</accession>
<evidence type="ECO:0000313" key="2">
    <source>
        <dbReference type="EMBL" id="KAJ7714857.1"/>
    </source>
</evidence>
<name>A0AAD7H869_9AGAR</name>
<protein>
    <submittedName>
        <fullName evidence="2">Uncharacterized protein</fullName>
    </submittedName>
</protein>
<organism evidence="2 3">
    <name type="scientific">Mycena metata</name>
    <dbReference type="NCBI Taxonomy" id="1033252"/>
    <lineage>
        <taxon>Eukaryota</taxon>
        <taxon>Fungi</taxon>
        <taxon>Dikarya</taxon>
        <taxon>Basidiomycota</taxon>
        <taxon>Agaricomycotina</taxon>
        <taxon>Agaricomycetes</taxon>
        <taxon>Agaricomycetidae</taxon>
        <taxon>Agaricales</taxon>
        <taxon>Marasmiineae</taxon>
        <taxon>Mycenaceae</taxon>
        <taxon>Mycena</taxon>
    </lineage>
</organism>
<sequence>MPATPASTENPTPNLSSSDAAASQPPPTASKRKFDEIVTSLGTAHVSPQANKHAKCDAFESKPPANQLTSLAKRFIRAVSSYLDISLVLHYGCQSRWGSSSLPAGEHAEAKIHADVFNKMLENSPASADVIHEFWKDEKEWPRLQKFLRDAAMHACQGDTTSLKHKLGYLLTDPSQSLFPKINQTASKSDRGRNHPMLHDAIVPWPLRLVLNETEEPEVGDEPVPTSEAVAYIVLHLHLHSLTSLKHPQESHKGQIHQWQEKCADRGSIPVVLLRRRRVQPLGSRAGPFPQSVPPTCEAPSVDFTFLMYITTTFDDSGKVPKNCKARAHAQYTWSGEMIGYICGQARTMLSTSDWTTKEGAYNYERMFNSVVKLFKNKTDPWVVDTLAFYQRYVLGSLDSASDDDSENEDGDDSDLSAILTVRAARNTPSSEDPSGAQKLPYLLKTASQESCAVCVVDRSGMYSSLLPDQALLDMGGGAPSLERP</sequence>
<evidence type="ECO:0000313" key="3">
    <source>
        <dbReference type="Proteomes" id="UP001215598"/>
    </source>
</evidence>
<feature type="region of interest" description="Disordered" evidence="1">
    <location>
        <begin position="1"/>
        <end position="34"/>
    </location>
</feature>
<dbReference type="EMBL" id="JARKIB010000318">
    <property type="protein sequence ID" value="KAJ7714857.1"/>
    <property type="molecule type" value="Genomic_DNA"/>
</dbReference>
<keyword evidence="3" id="KW-1185">Reference proteome</keyword>
<dbReference type="AlphaFoldDB" id="A0AAD7H869"/>